<gene>
    <name evidence="1" type="ORF">KL86DYS1_30452</name>
</gene>
<protein>
    <submittedName>
        <fullName evidence="1">Uncharacterized protein</fullName>
    </submittedName>
</protein>
<evidence type="ECO:0000313" key="1">
    <source>
        <dbReference type="EMBL" id="SBW02973.1"/>
    </source>
</evidence>
<sequence length="58" mass="6545">MGAVVPEEAARASRVAVVHVNQEAAAPRRAVLAAREQISWKFTTGYRIYLKLPENHKW</sequence>
<organism evidence="1">
    <name type="scientific">uncultured Dysgonomonas sp</name>
    <dbReference type="NCBI Taxonomy" id="206096"/>
    <lineage>
        <taxon>Bacteria</taxon>
        <taxon>Pseudomonadati</taxon>
        <taxon>Bacteroidota</taxon>
        <taxon>Bacteroidia</taxon>
        <taxon>Bacteroidales</taxon>
        <taxon>Dysgonomonadaceae</taxon>
        <taxon>Dysgonomonas</taxon>
        <taxon>environmental samples</taxon>
    </lineage>
</organism>
<dbReference type="EMBL" id="FLUM01000003">
    <property type="protein sequence ID" value="SBW02973.1"/>
    <property type="molecule type" value="Genomic_DNA"/>
</dbReference>
<dbReference type="AlphaFoldDB" id="A0A212JU56"/>
<reference evidence="1" key="1">
    <citation type="submission" date="2016-04" db="EMBL/GenBank/DDBJ databases">
        <authorList>
            <person name="Evans L.H."/>
            <person name="Alamgir A."/>
            <person name="Owens N."/>
            <person name="Weber N.D."/>
            <person name="Virtaneva K."/>
            <person name="Barbian K."/>
            <person name="Babar A."/>
            <person name="Rosenke K."/>
        </authorList>
    </citation>
    <scope>NUCLEOTIDE SEQUENCE</scope>
    <source>
        <strain evidence="1">86-1</strain>
    </source>
</reference>
<proteinExistence type="predicted"/>
<accession>A0A212JU56</accession>
<name>A0A212JU56_9BACT</name>